<proteinExistence type="predicted"/>
<sequence>MTHIITLLTALILMVLGSIKFTSIYRYLGLIKFEAVSLSVVTSFLLIVIFAKIIKELIDIFAY</sequence>
<comment type="caution">
    <text evidence="2">The sequence shown here is derived from an EMBL/GenBank/DDBJ whole genome shotgun (WGS) entry which is preliminary data.</text>
</comment>
<keyword evidence="1" id="KW-0472">Membrane</keyword>
<dbReference type="EMBL" id="JRYR02000001">
    <property type="protein sequence ID" value="OHX66112.1"/>
    <property type="molecule type" value="Genomic_DNA"/>
</dbReference>
<name>A0A1S1YYN4_FLAPC</name>
<dbReference type="AlphaFoldDB" id="A0A1S1YYN4"/>
<dbReference type="Proteomes" id="UP000179797">
    <property type="component" value="Unassembled WGS sequence"/>
</dbReference>
<keyword evidence="3" id="KW-1185">Reference proteome</keyword>
<keyword evidence="1" id="KW-0812">Transmembrane</keyword>
<evidence type="ECO:0000256" key="1">
    <source>
        <dbReference type="SAM" id="Phobius"/>
    </source>
</evidence>
<evidence type="ECO:0000313" key="2">
    <source>
        <dbReference type="EMBL" id="OHX66112.1"/>
    </source>
</evidence>
<organism evidence="2 3">
    <name type="scientific">Flammeovirga pacifica</name>
    <dbReference type="NCBI Taxonomy" id="915059"/>
    <lineage>
        <taxon>Bacteria</taxon>
        <taxon>Pseudomonadati</taxon>
        <taxon>Bacteroidota</taxon>
        <taxon>Cytophagia</taxon>
        <taxon>Cytophagales</taxon>
        <taxon>Flammeovirgaceae</taxon>
        <taxon>Flammeovirga</taxon>
    </lineage>
</organism>
<gene>
    <name evidence="2" type="ORF">NH26_06990</name>
</gene>
<accession>A0A1S1YYN4</accession>
<feature type="transmembrane region" description="Helical" evidence="1">
    <location>
        <begin position="27"/>
        <end position="51"/>
    </location>
</feature>
<keyword evidence="1" id="KW-1133">Transmembrane helix</keyword>
<evidence type="ECO:0000313" key="3">
    <source>
        <dbReference type="Proteomes" id="UP000179797"/>
    </source>
</evidence>
<dbReference type="RefSeq" id="WP_044218601.1">
    <property type="nucleotide sequence ID" value="NZ_JRYR02000001.1"/>
</dbReference>
<reference evidence="2 3" key="1">
    <citation type="journal article" date="2012" name="Int. J. Syst. Evol. Microbiol.">
        <title>Flammeovirga pacifica sp. nov., isolated from deep-sea sediment.</title>
        <authorList>
            <person name="Xu H."/>
            <person name="Fu Y."/>
            <person name="Yang N."/>
            <person name="Ding Z."/>
            <person name="Lai Q."/>
            <person name="Zeng R."/>
        </authorList>
    </citation>
    <scope>NUCLEOTIDE SEQUENCE [LARGE SCALE GENOMIC DNA]</scope>
    <source>
        <strain evidence="3">DSM 24597 / LMG 26175 / WPAGA1</strain>
    </source>
</reference>
<protein>
    <submittedName>
        <fullName evidence="2">Uncharacterized protein</fullName>
    </submittedName>
</protein>